<dbReference type="Pfam" id="PF25583">
    <property type="entry name" value="WCX"/>
    <property type="match status" value="1"/>
</dbReference>
<dbReference type="EMBL" id="JAGGKG010000005">
    <property type="protein sequence ID" value="MBP1904745.1"/>
    <property type="molecule type" value="Genomic_DNA"/>
</dbReference>
<dbReference type="PROSITE" id="PS52050">
    <property type="entry name" value="WYL"/>
    <property type="match status" value="1"/>
</dbReference>
<dbReference type="InterPro" id="IPR036390">
    <property type="entry name" value="WH_DNA-bd_sf"/>
</dbReference>
<proteinExistence type="predicted"/>
<reference evidence="4 5" key="1">
    <citation type="submission" date="2021-03" db="EMBL/GenBank/DDBJ databases">
        <title>Genomic Encyclopedia of Type Strains, Phase IV (KMG-IV): sequencing the most valuable type-strain genomes for metagenomic binning, comparative biology and taxonomic classification.</title>
        <authorList>
            <person name="Goeker M."/>
        </authorList>
    </citation>
    <scope>NUCLEOTIDE SEQUENCE [LARGE SCALE GENOMIC DNA]</scope>
    <source>
        <strain evidence="4 5">DSM 14349</strain>
    </source>
</reference>
<evidence type="ECO:0000256" key="2">
    <source>
        <dbReference type="ARBA" id="ARBA00023163"/>
    </source>
</evidence>
<dbReference type="RefSeq" id="WP_210088424.1">
    <property type="nucleotide sequence ID" value="NZ_JAGGKG010000005.1"/>
</dbReference>
<dbReference type="InterPro" id="IPR057727">
    <property type="entry name" value="WCX_dom"/>
</dbReference>
<dbReference type="Pfam" id="PF13280">
    <property type="entry name" value="WYL"/>
    <property type="match status" value="1"/>
</dbReference>
<dbReference type="InterPro" id="IPR001034">
    <property type="entry name" value="DeoR_HTH"/>
</dbReference>
<organism evidence="4 5">
    <name type="scientific">Paenibacillus turicensis</name>
    <dbReference type="NCBI Taxonomy" id="160487"/>
    <lineage>
        <taxon>Bacteria</taxon>
        <taxon>Bacillati</taxon>
        <taxon>Bacillota</taxon>
        <taxon>Bacilli</taxon>
        <taxon>Bacillales</taxon>
        <taxon>Paenibacillaceae</taxon>
        <taxon>Paenibacillus</taxon>
    </lineage>
</organism>
<dbReference type="SUPFAM" id="SSF46785">
    <property type="entry name" value="Winged helix' DNA-binding domain"/>
    <property type="match status" value="1"/>
</dbReference>
<dbReference type="InterPro" id="IPR051534">
    <property type="entry name" value="CBASS_pafABC_assoc_protein"/>
</dbReference>
<evidence type="ECO:0000256" key="1">
    <source>
        <dbReference type="ARBA" id="ARBA00023015"/>
    </source>
</evidence>
<dbReference type="InterPro" id="IPR028349">
    <property type="entry name" value="PafC-like"/>
</dbReference>
<evidence type="ECO:0000313" key="5">
    <source>
        <dbReference type="Proteomes" id="UP001519272"/>
    </source>
</evidence>
<dbReference type="InterPro" id="IPR036388">
    <property type="entry name" value="WH-like_DNA-bd_sf"/>
</dbReference>
<dbReference type="InterPro" id="IPR026881">
    <property type="entry name" value="WYL_dom"/>
</dbReference>
<evidence type="ECO:0000313" key="4">
    <source>
        <dbReference type="EMBL" id="MBP1904745.1"/>
    </source>
</evidence>
<accession>A0ABS4FQ92</accession>
<dbReference type="Gene3D" id="1.10.10.10">
    <property type="entry name" value="Winged helix-like DNA-binding domain superfamily/Winged helix DNA-binding domain"/>
    <property type="match status" value="1"/>
</dbReference>
<dbReference type="GO" id="GO:0003677">
    <property type="term" value="F:DNA binding"/>
    <property type="evidence" value="ECO:0007669"/>
    <property type="project" value="UniProtKB-KW"/>
</dbReference>
<evidence type="ECO:0000259" key="3">
    <source>
        <dbReference type="PROSITE" id="PS51000"/>
    </source>
</evidence>
<feature type="domain" description="HTH deoR-type" evidence="3">
    <location>
        <begin position="3"/>
        <end position="58"/>
    </location>
</feature>
<gene>
    <name evidence="4" type="ORF">J2Z32_001369</name>
</gene>
<dbReference type="Pfam" id="PF08279">
    <property type="entry name" value="HTH_11"/>
    <property type="match status" value="1"/>
</dbReference>
<name>A0ABS4FQ92_9BACL</name>
<dbReference type="PANTHER" id="PTHR34580:SF1">
    <property type="entry name" value="PROTEIN PAFC"/>
    <property type="match status" value="1"/>
</dbReference>
<keyword evidence="2" id="KW-0804">Transcription</keyword>
<keyword evidence="5" id="KW-1185">Reference proteome</keyword>
<protein>
    <submittedName>
        <fullName evidence="4">DNA-binding transcriptional regulator YafY</fullName>
    </submittedName>
</protein>
<keyword evidence="4" id="KW-0238">DNA-binding</keyword>
<dbReference type="InterPro" id="IPR013196">
    <property type="entry name" value="HTH_11"/>
</dbReference>
<dbReference type="PANTHER" id="PTHR34580">
    <property type="match status" value="1"/>
</dbReference>
<comment type="caution">
    <text evidence="4">The sequence shown here is derived from an EMBL/GenBank/DDBJ whole genome shotgun (WGS) entry which is preliminary data.</text>
</comment>
<dbReference type="Proteomes" id="UP001519272">
    <property type="component" value="Unassembled WGS sequence"/>
</dbReference>
<keyword evidence="1" id="KW-0805">Transcription regulation</keyword>
<dbReference type="PIRSF" id="PIRSF016838">
    <property type="entry name" value="PafC"/>
    <property type="match status" value="1"/>
</dbReference>
<dbReference type="PROSITE" id="PS51000">
    <property type="entry name" value="HTH_DEOR_2"/>
    <property type="match status" value="1"/>
</dbReference>
<sequence>MNKTDRQLAILLELQHQKVVKAEQLAQQFEISIRTIYRDIQALCEAGVPIIGAPGQGYLLMDGYFLPPVGFTAQEAVALLVGMDFIQQSLEKDYSTAAMSAKRKVQAVLPEAIQAEARLISDTMKLIKHQPDHAEKEALEQIRAAIIHRNKICFHYMKSIAEDDGNRATERTADPYGLTLFNGNWVVVAYCDLRKSIRHFRLSRMTKLHILDETFAYPKGFNLQKYAPQADRNIEVILRADPNIIDKIKEQSHFYLDKVEHQAQHLLVYFKVRQVEELLPHVLGWGSKVEVVQPLDFRQKIKEETLKMLKRY</sequence>